<proteinExistence type="predicted"/>
<evidence type="ECO:0000313" key="4">
    <source>
        <dbReference type="Proteomes" id="UP000772434"/>
    </source>
</evidence>
<dbReference type="InterPro" id="IPR012952">
    <property type="entry name" value="BING4_C_dom"/>
</dbReference>
<organism evidence="3 4">
    <name type="scientific">Rhodocollybia butyracea</name>
    <dbReference type="NCBI Taxonomy" id="206335"/>
    <lineage>
        <taxon>Eukaryota</taxon>
        <taxon>Fungi</taxon>
        <taxon>Dikarya</taxon>
        <taxon>Basidiomycota</taxon>
        <taxon>Agaricomycotina</taxon>
        <taxon>Agaricomycetes</taxon>
        <taxon>Agaricomycetidae</taxon>
        <taxon>Agaricales</taxon>
        <taxon>Marasmiineae</taxon>
        <taxon>Omphalotaceae</taxon>
        <taxon>Rhodocollybia</taxon>
    </lineage>
</organism>
<dbReference type="Proteomes" id="UP000772434">
    <property type="component" value="Unassembled WGS sequence"/>
</dbReference>
<accession>A0A9P5TY13</accession>
<feature type="compositionally biased region" description="Basic and acidic residues" evidence="1">
    <location>
        <begin position="97"/>
        <end position="119"/>
    </location>
</feature>
<evidence type="ECO:0000313" key="3">
    <source>
        <dbReference type="EMBL" id="KAF9058832.1"/>
    </source>
</evidence>
<dbReference type="AlphaFoldDB" id="A0A9P5TY13"/>
<feature type="region of interest" description="Disordered" evidence="1">
    <location>
        <begin position="53"/>
        <end position="125"/>
    </location>
</feature>
<comment type="caution">
    <text evidence="3">The sequence shown here is derived from an EMBL/GenBank/DDBJ whole genome shotgun (WGS) entry which is preliminary data.</text>
</comment>
<keyword evidence="4" id="KW-1185">Reference proteome</keyword>
<name>A0A9P5TY13_9AGAR</name>
<dbReference type="Pfam" id="PF08149">
    <property type="entry name" value="BING4CT"/>
    <property type="match status" value="1"/>
</dbReference>
<dbReference type="EMBL" id="JADNRY010000345">
    <property type="protein sequence ID" value="KAF9058832.1"/>
    <property type="molecule type" value="Genomic_DNA"/>
</dbReference>
<reference evidence="3" key="1">
    <citation type="submission" date="2020-11" db="EMBL/GenBank/DDBJ databases">
        <authorList>
            <consortium name="DOE Joint Genome Institute"/>
            <person name="Ahrendt S."/>
            <person name="Riley R."/>
            <person name="Andreopoulos W."/>
            <person name="Labutti K."/>
            <person name="Pangilinan J."/>
            <person name="Ruiz-Duenas F.J."/>
            <person name="Barrasa J.M."/>
            <person name="Sanchez-Garcia M."/>
            <person name="Camarero S."/>
            <person name="Miyauchi S."/>
            <person name="Serrano A."/>
            <person name="Linde D."/>
            <person name="Babiker R."/>
            <person name="Drula E."/>
            <person name="Ayuso-Fernandez I."/>
            <person name="Pacheco R."/>
            <person name="Padilla G."/>
            <person name="Ferreira P."/>
            <person name="Barriuso J."/>
            <person name="Kellner H."/>
            <person name="Castanera R."/>
            <person name="Alfaro M."/>
            <person name="Ramirez L."/>
            <person name="Pisabarro A.G."/>
            <person name="Kuo A."/>
            <person name="Tritt A."/>
            <person name="Lipzen A."/>
            <person name="He G."/>
            <person name="Yan M."/>
            <person name="Ng V."/>
            <person name="Cullen D."/>
            <person name="Martin F."/>
            <person name="Rosso M.-N."/>
            <person name="Henrissat B."/>
            <person name="Hibbett D."/>
            <person name="Martinez A.T."/>
            <person name="Grigoriev I.V."/>
        </authorList>
    </citation>
    <scope>NUCLEOTIDE SEQUENCE</scope>
    <source>
        <strain evidence="3">AH 40177</strain>
    </source>
</reference>
<gene>
    <name evidence="3" type="ORF">BDP27DRAFT_1432197</name>
</gene>
<protein>
    <recommendedName>
        <fullName evidence="2">BING4 C-terminal domain-containing protein</fullName>
    </recommendedName>
</protein>
<evidence type="ECO:0000256" key="1">
    <source>
        <dbReference type="SAM" id="MobiDB-lite"/>
    </source>
</evidence>
<feature type="domain" description="BING4 C-terminal" evidence="2">
    <location>
        <begin position="11"/>
        <end position="46"/>
    </location>
</feature>
<sequence length="208" mass="23137">MFSLSDMLRDLVPGASEGGMDTEGLDPYEGVMGRREREVRALLDKVCGSTRSDPEFVGGLAPPSKLTTKIPTTGGSGSSRANEIPYSRLSRNGYRCDMAEADSKGKIGREKGEKGEKRKMQGKGKSVKKYRGKMLLILQRSLFAPNLKNKKLNAKRRFEESNMEMNRRRRTVVLFDNSMSNVQPKGDQILLFTWDDGTKSSTNAIGHL</sequence>
<evidence type="ECO:0000259" key="2">
    <source>
        <dbReference type="Pfam" id="PF08149"/>
    </source>
</evidence>
<feature type="compositionally biased region" description="Polar residues" evidence="1">
    <location>
        <begin position="65"/>
        <end position="81"/>
    </location>
</feature>